<feature type="region of interest" description="Disordered" evidence="1">
    <location>
        <begin position="1"/>
        <end position="22"/>
    </location>
</feature>
<feature type="compositionally biased region" description="Polar residues" evidence="1">
    <location>
        <begin position="227"/>
        <end position="245"/>
    </location>
</feature>
<dbReference type="InterPro" id="IPR045303">
    <property type="entry name" value="ARID_HMGB9-like"/>
</dbReference>
<protein>
    <recommendedName>
        <fullName evidence="2">ARID domain-containing protein</fullName>
    </recommendedName>
</protein>
<dbReference type="SMART" id="SM01014">
    <property type="entry name" value="ARID"/>
    <property type="match status" value="1"/>
</dbReference>
<dbReference type="Pfam" id="PF01388">
    <property type="entry name" value="ARID"/>
    <property type="match status" value="1"/>
</dbReference>
<dbReference type="PROSITE" id="PS51011">
    <property type="entry name" value="ARID"/>
    <property type="match status" value="1"/>
</dbReference>
<dbReference type="SUPFAM" id="SSF46774">
    <property type="entry name" value="ARID-like"/>
    <property type="match status" value="1"/>
</dbReference>
<dbReference type="InterPro" id="IPR036431">
    <property type="entry name" value="ARID_dom_sf"/>
</dbReference>
<dbReference type="PANTHER" id="PTHR46691:SF6">
    <property type="entry name" value="HIGH MOBILITY GROUP B PROTEIN 10-RELATED"/>
    <property type="match status" value="1"/>
</dbReference>
<evidence type="ECO:0000256" key="1">
    <source>
        <dbReference type="SAM" id="MobiDB-lite"/>
    </source>
</evidence>
<evidence type="ECO:0000259" key="2">
    <source>
        <dbReference type="PROSITE" id="PS51011"/>
    </source>
</evidence>
<sequence length="268" mass="29597">MERQEEDQELGSGEEPTSIGGACYPPAEAEYQQLVENGDLFLDKLRNFHSSLGTNFSLPSIGGTPLDLHRLFVEVTSRGGLEQVVRDRKWQEVISAVGLPLNWSFVLRKHYMSLLYHFEQVYFFGKSGQIAVIAGSVNLIPGNRSAAEPTEELHEESAATNNSPASPELQPGVSLVGIIDEKFDNGYVVSVNLGFGQLKGILYHIPDQPLLSWSPDPYITQDRRQQKSWVTLDSSKSTPTGSSFNFAEHHATPKPVSQGQEHASKDNT</sequence>
<feature type="region of interest" description="Disordered" evidence="1">
    <location>
        <begin position="224"/>
        <end position="268"/>
    </location>
</feature>
<organism evidence="3">
    <name type="scientific">Opuntia streptacantha</name>
    <name type="common">Prickly pear cactus</name>
    <name type="synonym">Opuntia cardona</name>
    <dbReference type="NCBI Taxonomy" id="393608"/>
    <lineage>
        <taxon>Eukaryota</taxon>
        <taxon>Viridiplantae</taxon>
        <taxon>Streptophyta</taxon>
        <taxon>Embryophyta</taxon>
        <taxon>Tracheophyta</taxon>
        <taxon>Spermatophyta</taxon>
        <taxon>Magnoliopsida</taxon>
        <taxon>eudicotyledons</taxon>
        <taxon>Gunneridae</taxon>
        <taxon>Pentapetalae</taxon>
        <taxon>Caryophyllales</taxon>
        <taxon>Cactineae</taxon>
        <taxon>Cactaceae</taxon>
        <taxon>Opuntioideae</taxon>
        <taxon>Opuntia</taxon>
    </lineage>
</organism>
<dbReference type="GO" id="GO:0003677">
    <property type="term" value="F:DNA binding"/>
    <property type="evidence" value="ECO:0007669"/>
    <property type="project" value="InterPro"/>
</dbReference>
<evidence type="ECO:0000313" key="3">
    <source>
        <dbReference type="EMBL" id="MBA4621710.1"/>
    </source>
</evidence>
<dbReference type="PANTHER" id="PTHR46691">
    <property type="entry name" value="HIGH MOBILITY GROUP B PROTEIN 9"/>
    <property type="match status" value="1"/>
</dbReference>
<dbReference type="EMBL" id="GISG01035015">
    <property type="protein sequence ID" value="MBA4621710.1"/>
    <property type="molecule type" value="Transcribed_RNA"/>
</dbReference>
<proteinExistence type="predicted"/>
<feature type="domain" description="ARID" evidence="2">
    <location>
        <begin position="35"/>
        <end position="123"/>
    </location>
</feature>
<feature type="region of interest" description="Disordered" evidence="1">
    <location>
        <begin position="145"/>
        <end position="168"/>
    </location>
</feature>
<dbReference type="EMBL" id="GISG01035016">
    <property type="protein sequence ID" value="MBA4621711.1"/>
    <property type="molecule type" value="Transcribed_RNA"/>
</dbReference>
<dbReference type="InterPro" id="IPR001606">
    <property type="entry name" value="ARID_dom"/>
</dbReference>
<dbReference type="SMART" id="SM00501">
    <property type="entry name" value="BRIGHT"/>
    <property type="match status" value="1"/>
</dbReference>
<dbReference type="AlphaFoldDB" id="A0A7C8YMR0"/>
<accession>A0A7C8YMR0</accession>
<name>A0A7C8YMR0_OPUST</name>
<reference evidence="3" key="2">
    <citation type="submission" date="2020-07" db="EMBL/GenBank/DDBJ databases">
        <authorList>
            <person name="Vera ALvarez R."/>
            <person name="Arias-Moreno D.M."/>
            <person name="Jimenez-Jacinto V."/>
            <person name="Jimenez-Bremont J.F."/>
            <person name="Swaminathan K."/>
            <person name="Moose S.P."/>
            <person name="Guerrero-Gonzalez M.L."/>
            <person name="Marino-Ramirez L."/>
            <person name="Landsman D."/>
            <person name="Rodriguez-Kessler M."/>
            <person name="Delgado-Sanchez P."/>
        </authorList>
    </citation>
    <scope>NUCLEOTIDE SEQUENCE</scope>
    <source>
        <tissue evidence="3">Cladode</tissue>
    </source>
</reference>
<dbReference type="CDD" id="cd16872">
    <property type="entry name" value="ARID_HMGB9-like"/>
    <property type="match status" value="1"/>
</dbReference>
<reference evidence="3" key="1">
    <citation type="journal article" date="2013" name="J. Plant Res.">
        <title>Effect of fungi and light on seed germination of three Opuntia species from semiarid lands of central Mexico.</title>
        <authorList>
            <person name="Delgado-Sanchez P."/>
            <person name="Jimenez-Bremont J.F."/>
            <person name="Guerrero-Gonzalez Mde L."/>
            <person name="Flores J."/>
        </authorList>
    </citation>
    <scope>NUCLEOTIDE SEQUENCE</scope>
    <source>
        <tissue evidence="3">Cladode</tissue>
    </source>
</reference>
<dbReference type="Gene3D" id="1.10.150.60">
    <property type="entry name" value="ARID DNA-binding domain"/>
    <property type="match status" value="1"/>
</dbReference>